<keyword evidence="3 14" id="KW-0500">Molybdenum</keyword>
<dbReference type="Gene3D" id="3.30.390.50">
    <property type="entry name" value="CO dehydrogenase flavoprotein, C-terminal domain"/>
    <property type="match status" value="1"/>
</dbReference>
<evidence type="ECO:0000256" key="2">
    <source>
        <dbReference type="ARBA" id="ARBA00006849"/>
    </source>
</evidence>
<name>A0AA88XSS9_PINIB</name>
<dbReference type="InterPro" id="IPR046867">
    <property type="entry name" value="AldOxase/xan_DH_MoCoBD2"/>
</dbReference>
<evidence type="ECO:0000256" key="13">
    <source>
        <dbReference type="PIRSR" id="PIRSR000127-2"/>
    </source>
</evidence>
<feature type="binding site" evidence="13">
    <location>
        <position position="365"/>
    </location>
    <ligand>
        <name>FAD</name>
        <dbReference type="ChEBI" id="CHEBI:57692"/>
    </ligand>
</feature>
<dbReference type="InterPro" id="IPR016167">
    <property type="entry name" value="FAD-bd_PCMH_sub1"/>
</dbReference>
<dbReference type="PROSITE" id="PS51387">
    <property type="entry name" value="FAD_PCMH"/>
    <property type="match status" value="1"/>
</dbReference>
<evidence type="ECO:0000256" key="12">
    <source>
        <dbReference type="PIRSR" id="PIRSR000127-1"/>
    </source>
</evidence>
<feature type="binding site" evidence="14">
    <location>
        <position position="696"/>
    </location>
    <ligand>
        <name>Mo-molybdopterin</name>
        <dbReference type="ChEBI" id="CHEBI:71302"/>
    </ligand>
    <ligandPart>
        <name>Mo</name>
        <dbReference type="ChEBI" id="CHEBI:28685"/>
    </ligandPart>
</feature>
<dbReference type="Pfam" id="PF00941">
    <property type="entry name" value="FAD_binding_5"/>
    <property type="match status" value="1"/>
</dbReference>
<gene>
    <name evidence="16" type="ORF">FSP39_013013</name>
</gene>
<feature type="binding site" evidence="13">
    <location>
        <position position="301"/>
    </location>
    <ligand>
        <name>FAD</name>
        <dbReference type="ChEBI" id="CHEBI:57692"/>
    </ligand>
</feature>
<dbReference type="Pfam" id="PF03450">
    <property type="entry name" value="CO_deh_flav_C"/>
    <property type="match status" value="1"/>
</dbReference>
<feature type="active site" description="Proton acceptor" evidence="12">
    <location>
        <position position="1190"/>
    </location>
</feature>
<dbReference type="GO" id="GO:0016491">
    <property type="term" value="F:oxidoreductase activity"/>
    <property type="evidence" value="ECO:0007669"/>
    <property type="project" value="UniProtKB-KW"/>
</dbReference>
<dbReference type="Gene3D" id="1.10.150.120">
    <property type="entry name" value="[2Fe-2S]-binding domain"/>
    <property type="match status" value="1"/>
</dbReference>
<dbReference type="Gene3D" id="3.90.1170.50">
    <property type="entry name" value="Aldehyde oxidase/xanthine dehydrogenase, a/b hammerhead"/>
    <property type="match status" value="1"/>
</dbReference>
<evidence type="ECO:0000256" key="4">
    <source>
        <dbReference type="ARBA" id="ARBA00022630"/>
    </source>
</evidence>
<evidence type="ECO:0000259" key="15">
    <source>
        <dbReference type="PROSITE" id="PS51387"/>
    </source>
</evidence>
<keyword evidence="10 14" id="KW-0411">Iron-sulfur</keyword>
<comment type="caution">
    <text evidence="16">The sequence shown here is derived from an EMBL/GenBank/DDBJ whole genome shotgun (WGS) entry which is preliminary data.</text>
</comment>
<evidence type="ECO:0000256" key="6">
    <source>
        <dbReference type="ARBA" id="ARBA00022723"/>
    </source>
</evidence>
<dbReference type="GO" id="GO:0051537">
    <property type="term" value="F:2 iron, 2 sulfur cluster binding"/>
    <property type="evidence" value="ECO:0007669"/>
    <property type="project" value="UniProtKB-KW"/>
</dbReference>
<dbReference type="InterPro" id="IPR016208">
    <property type="entry name" value="Ald_Oxase/xanthine_DH-like"/>
</dbReference>
<proteinExistence type="inferred from homology"/>
<dbReference type="PANTHER" id="PTHR45444">
    <property type="entry name" value="XANTHINE DEHYDROGENASE"/>
    <property type="match status" value="1"/>
</dbReference>
<organism evidence="16 17">
    <name type="scientific">Pinctada imbricata</name>
    <name type="common">Atlantic pearl-oyster</name>
    <name type="synonym">Pinctada martensii</name>
    <dbReference type="NCBI Taxonomy" id="66713"/>
    <lineage>
        <taxon>Eukaryota</taxon>
        <taxon>Metazoa</taxon>
        <taxon>Spiralia</taxon>
        <taxon>Lophotrochozoa</taxon>
        <taxon>Mollusca</taxon>
        <taxon>Bivalvia</taxon>
        <taxon>Autobranchia</taxon>
        <taxon>Pteriomorphia</taxon>
        <taxon>Pterioida</taxon>
        <taxon>Pterioidea</taxon>
        <taxon>Pteriidae</taxon>
        <taxon>Pinctada</taxon>
    </lineage>
</organism>
<keyword evidence="7 13" id="KW-0274">FAD</keyword>
<dbReference type="GO" id="GO:0005506">
    <property type="term" value="F:iron ion binding"/>
    <property type="evidence" value="ECO:0007669"/>
    <property type="project" value="InterPro"/>
</dbReference>
<evidence type="ECO:0000256" key="3">
    <source>
        <dbReference type="ARBA" id="ARBA00022505"/>
    </source>
</evidence>
<dbReference type="InterPro" id="IPR016169">
    <property type="entry name" value="FAD-bd_PCMH_sub2"/>
</dbReference>
<feature type="binding site" evidence="13">
    <location>
        <begin position="202"/>
        <end position="209"/>
    </location>
    <ligand>
        <name>FAD</name>
        <dbReference type="ChEBI" id="CHEBI:57692"/>
    </ligand>
</feature>
<keyword evidence="9 14" id="KW-0408">Iron</keyword>
<comment type="cofactor">
    <cofactor evidence="14">
        <name>Mo-molybdopterin</name>
        <dbReference type="ChEBI" id="CHEBI:71302"/>
    </cofactor>
    <text evidence="14">Binds 1 Mo-molybdopterin (Mo-MPT) cofactor per subunit.</text>
</comment>
<feature type="binding site" evidence="14">
    <location>
        <position position="841"/>
    </location>
    <ligand>
        <name>Mo-molybdopterin</name>
        <dbReference type="ChEBI" id="CHEBI:71302"/>
    </ligand>
    <ligandPart>
        <name>Mo</name>
        <dbReference type="ChEBI" id="CHEBI:28685"/>
    </ligandPart>
</feature>
<dbReference type="InterPro" id="IPR000674">
    <property type="entry name" value="Ald_Oxase/Xan_DH_a/b"/>
</dbReference>
<evidence type="ECO:0000256" key="10">
    <source>
        <dbReference type="ARBA" id="ARBA00023014"/>
    </source>
</evidence>
<feature type="binding site" evidence="13">
    <location>
        <position position="346"/>
    </location>
    <ligand>
        <name>FAD</name>
        <dbReference type="ChEBI" id="CHEBI:57692"/>
    </ligand>
</feature>
<dbReference type="InterPro" id="IPR037165">
    <property type="entry name" value="AldOxase/xan_DH_Mopterin-bd_sf"/>
</dbReference>
<dbReference type="SUPFAM" id="SSF55447">
    <property type="entry name" value="CO dehydrogenase flavoprotein C-terminal domain-like"/>
    <property type="match status" value="1"/>
</dbReference>
<dbReference type="InterPro" id="IPR008274">
    <property type="entry name" value="AldOxase/xan_DH_MoCoBD1"/>
</dbReference>
<dbReference type="AlphaFoldDB" id="A0AA88XSS9"/>
<dbReference type="Pfam" id="PF02738">
    <property type="entry name" value="MoCoBD_1"/>
    <property type="match status" value="1"/>
</dbReference>
<accession>A0AA88XSS9</accession>
<dbReference type="PANTHER" id="PTHR45444:SF3">
    <property type="entry name" value="XANTHINE DEHYDROGENASE"/>
    <property type="match status" value="1"/>
</dbReference>
<dbReference type="InterPro" id="IPR036884">
    <property type="entry name" value="2Fe-2S-bd_dom_sf"/>
</dbReference>
<protein>
    <recommendedName>
        <fullName evidence="15">FAD-binding PCMH-type domain-containing protein</fullName>
    </recommendedName>
</protein>
<dbReference type="Pfam" id="PF01315">
    <property type="entry name" value="Ald_Xan_dh_C"/>
    <property type="match status" value="1"/>
</dbReference>
<dbReference type="SMART" id="SM01008">
    <property type="entry name" value="Ald_Xan_dh_C"/>
    <property type="match status" value="1"/>
</dbReference>
<dbReference type="InterPro" id="IPR036318">
    <property type="entry name" value="FAD-bd_PCMH-like_sf"/>
</dbReference>
<dbReference type="InterPro" id="IPR016166">
    <property type="entry name" value="FAD-bd_PCMH"/>
</dbReference>
<dbReference type="Proteomes" id="UP001186944">
    <property type="component" value="Unassembled WGS sequence"/>
</dbReference>
<keyword evidence="17" id="KW-1185">Reference proteome</keyword>
<dbReference type="FunFam" id="3.30.365.10:FF:000004">
    <property type="entry name" value="Xanthine dehydrogenase oxidase"/>
    <property type="match status" value="1"/>
</dbReference>
<comment type="cofactor">
    <cofactor evidence="14">
        <name>[2Fe-2S] cluster</name>
        <dbReference type="ChEBI" id="CHEBI:190135"/>
    </cofactor>
    <text evidence="14">Binds 2 [2Fe-2S] clusters.</text>
</comment>
<dbReference type="Gene3D" id="3.30.43.10">
    <property type="entry name" value="Uridine Diphospho-n-acetylenolpyruvylglucosamine Reductase, domain 2"/>
    <property type="match status" value="1"/>
</dbReference>
<dbReference type="SUPFAM" id="SSF56176">
    <property type="entry name" value="FAD-binding/transporter-associated domain-like"/>
    <property type="match status" value="1"/>
</dbReference>
<evidence type="ECO:0000256" key="14">
    <source>
        <dbReference type="PIRSR" id="PIRSR000127-3"/>
    </source>
</evidence>
<dbReference type="Pfam" id="PF01799">
    <property type="entry name" value="Fer2_2"/>
    <property type="match status" value="1"/>
</dbReference>
<evidence type="ECO:0000256" key="5">
    <source>
        <dbReference type="ARBA" id="ARBA00022714"/>
    </source>
</evidence>
<dbReference type="PIRSF" id="PIRSF000127">
    <property type="entry name" value="Xanthine_DH"/>
    <property type="match status" value="1"/>
</dbReference>
<evidence type="ECO:0000313" key="16">
    <source>
        <dbReference type="EMBL" id="KAK3087977.1"/>
    </source>
</evidence>
<evidence type="ECO:0000256" key="1">
    <source>
        <dbReference type="ARBA" id="ARBA00001974"/>
    </source>
</evidence>
<dbReference type="FunFam" id="3.90.1170.50:FF:000001">
    <property type="entry name" value="Aldehyde oxidase 1"/>
    <property type="match status" value="1"/>
</dbReference>
<comment type="similarity">
    <text evidence="2">Belongs to the xanthine dehydrogenase family.</text>
</comment>
<feature type="binding site" evidence="14">
    <location>
        <position position="1008"/>
    </location>
    <ligand>
        <name>Mo-molybdopterin</name>
        <dbReference type="ChEBI" id="CHEBI:71302"/>
    </ligand>
    <ligandPart>
        <name>Mo</name>
        <dbReference type="ChEBI" id="CHEBI:28685"/>
    </ligandPart>
</feature>
<evidence type="ECO:0000256" key="7">
    <source>
        <dbReference type="ARBA" id="ARBA00022827"/>
    </source>
</evidence>
<dbReference type="GO" id="GO:0071949">
    <property type="term" value="F:FAD binding"/>
    <property type="evidence" value="ECO:0007669"/>
    <property type="project" value="InterPro"/>
</dbReference>
<dbReference type="InterPro" id="IPR002888">
    <property type="entry name" value="2Fe-2S-bd"/>
</dbReference>
<dbReference type="Pfam" id="PF20256">
    <property type="entry name" value="MoCoBD_2"/>
    <property type="match status" value="1"/>
</dbReference>
<dbReference type="SUPFAM" id="SSF47741">
    <property type="entry name" value="CO dehydrogenase ISP C-domain like"/>
    <property type="match status" value="1"/>
</dbReference>
<dbReference type="FunFam" id="3.30.365.10:FF:000003">
    <property type="entry name" value="Aldehyde oxidase 1"/>
    <property type="match status" value="1"/>
</dbReference>
<dbReference type="InterPro" id="IPR036856">
    <property type="entry name" value="Ald_Oxase/Xan_DH_a/b_sf"/>
</dbReference>
<keyword evidence="5 14" id="KW-0001">2Fe-2S</keyword>
<dbReference type="EMBL" id="VSWD01000011">
    <property type="protein sequence ID" value="KAK3087977.1"/>
    <property type="molecule type" value="Genomic_DNA"/>
</dbReference>
<comment type="cofactor">
    <cofactor evidence="11">
        <name>[2Fe-2S] cluster</name>
        <dbReference type="ChEBI" id="CHEBI:190135"/>
    </cofactor>
</comment>
<dbReference type="Gene3D" id="3.30.365.10">
    <property type="entry name" value="Aldehyde oxidase/xanthine dehydrogenase, molybdopterin binding domain"/>
    <property type="match status" value="4"/>
</dbReference>
<evidence type="ECO:0000256" key="11">
    <source>
        <dbReference type="ARBA" id="ARBA00034078"/>
    </source>
</evidence>
<dbReference type="InterPro" id="IPR036683">
    <property type="entry name" value="CO_DH_flav_C_dom_sf"/>
</dbReference>
<evidence type="ECO:0000313" key="17">
    <source>
        <dbReference type="Proteomes" id="UP001186944"/>
    </source>
</evidence>
<evidence type="ECO:0000256" key="8">
    <source>
        <dbReference type="ARBA" id="ARBA00023002"/>
    </source>
</evidence>
<feature type="binding site" evidence="14">
    <location>
        <position position="56"/>
    </location>
    <ligand>
        <name>[2Fe-2S] cluster</name>
        <dbReference type="ChEBI" id="CHEBI:190135"/>
        <label>2</label>
    </ligand>
</feature>
<feature type="binding site" evidence="14">
    <location>
        <position position="727"/>
    </location>
    <ligand>
        <name>Mo-molybdopterin</name>
        <dbReference type="ChEBI" id="CHEBI:71302"/>
    </ligand>
    <ligandPart>
        <name>Mo</name>
        <dbReference type="ChEBI" id="CHEBI:28685"/>
    </ligandPart>
</feature>
<feature type="domain" description="FAD-binding PCMH-type" evidence="15">
    <location>
        <begin position="174"/>
        <end position="356"/>
    </location>
</feature>
<comment type="cofactor">
    <cofactor evidence="1 13">
        <name>FAD</name>
        <dbReference type="ChEBI" id="CHEBI:57692"/>
    </cofactor>
</comment>
<keyword evidence="8" id="KW-0560">Oxidoreductase</keyword>
<keyword evidence="6 14" id="KW-0479">Metal-binding</keyword>
<reference evidence="16" key="1">
    <citation type="submission" date="2019-08" db="EMBL/GenBank/DDBJ databases">
        <title>The improved chromosome-level genome for the pearl oyster Pinctada fucata martensii using PacBio sequencing and Hi-C.</title>
        <authorList>
            <person name="Zheng Z."/>
        </authorList>
    </citation>
    <scope>NUCLEOTIDE SEQUENCE</scope>
    <source>
        <strain evidence="16">ZZ-2019</strain>
        <tissue evidence="16">Adductor muscle</tissue>
    </source>
</reference>
<dbReference type="Gene3D" id="3.30.465.10">
    <property type="match status" value="1"/>
</dbReference>
<keyword evidence="4" id="KW-0285">Flavoprotein</keyword>
<dbReference type="SUPFAM" id="SSF54665">
    <property type="entry name" value="CO dehydrogenase molybdoprotein N-domain-like"/>
    <property type="match status" value="1"/>
</dbReference>
<dbReference type="InterPro" id="IPR005107">
    <property type="entry name" value="CO_DH_flav_C"/>
</dbReference>
<evidence type="ECO:0000256" key="9">
    <source>
        <dbReference type="ARBA" id="ARBA00023004"/>
    </source>
</evidence>
<dbReference type="InterPro" id="IPR002346">
    <property type="entry name" value="Mopterin_DH_FAD-bd"/>
</dbReference>
<feature type="binding site" evidence="14">
    <location>
        <position position="59"/>
    </location>
    <ligand>
        <name>[2Fe-2S] cluster</name>
        <dbReference type="ChEBI" id="CHEBI:190135"/>
        <label>2</label>
    </ligand>
</feature>
<sequence length="1237" mass="136860">MRGLGIVLLGLQQYAMLMIRYVSRYLLSVRFVSQFFDYLLKDEINESLVRSHGIQCGFCTPGMVMTLFCLLRNKPNLTQYDVEEALEGEFGKEPWDTVWILYTRYGDDTVLSPEEQAESYSDCPLGEKCCQNKSNDKEQQTDLKNSEFSPNHVTQNVIFPPELTRSSDKTMKIFKHSEWTWILPFALSDLLDAKAKFPDSKIVMGATGISYFLHTGKLGTYTLIDGTKVSDLQNICVKDNCLEIGSAVTMATLEQFLKEVEDPKPSAVMAMLSCLRWIAAGQIRNAATIGGHIMTADSRSDLNPLLITLRASIVVQTNGGKEKEYPLFKNFFTGRFKTCLSSEDVLIKVKIPEFKKTNCHIGFYKQAERKGFDYAIANAACMIRLSEHTVDGATICVGGISDRPVMLEKTEEAIKGKKTDALSLDVQEILKPATQEVSVLCKDKYKQSLVNGFLIKFLESITKDKKEASDPHEPTHWLAPCSSTQVFEDAPTSQSDIDPLRRPLPQVTSHNLVSGQAPFVGDMPRFKDELYLSPVCSLKAHAKIVSVDTSEALKEAGVIGYYNHTDVIGQNWFGLIMKDEELFASEEVHCYGQMIGVIAATSEAVAVRAARLVKVTYEELTPILTIEDAIKENSYHPYSAAPIEKGEVDPAFSKVEIVEVGEVSTGSQEHFYLEPLSTVAIPKMEDGEMEIFLSHQSPSFLQQSVATLLNIPRSRVIVRQRRAGGAFGGKQMPPFKVAGPAALVAQITGRPVRFVLDRHLDMIMTGKRHPYLMKYKVGFDKEGNISVADFDIYSNAGYSTDISPAVMTKSLMTIDGCYSIPNMRVKGHLCKTNTPTNTAFRGLGAPQAVVGTETMIYHVAKTVGKLQEEIRQKHLYKENDITLCKMVMENCNVQKCWEACKKQCQFERLQCEVTKFNSENQYRKRGLAMVPVKFPLGFNPLFLNQGLALINVYLDGSVKLTHGGCEIGQGLNTNMIQVASSCLGIPVTKIYTGDNSTDVIANATVTGASSTSDIIAVAVTNGCKELLERLKPFREENPDISWEELVVKAYFNRVNLSVLGYSITEGGSWNSETATGHPCNYYTYGAGCCVAEIDCLTGDHQILSMDIVMDVGKSLNPAIDIGQIEGGFIQGYGMMTLENMKWTPEGVQISNGPINYKIPGVRNIPREFRVSLLKDSPNPKTLYSSKGVGEPPLLLSVAVYLALKEAISSARKSGGNSENFRLDCPVTAERIGMACPH</sequence>
<dbReference type="SMART" id="SM01092">
    <property type="entry name" value="CO_deh_flav_C"/>
    <property type="match status" value="1"/>
</dbReference>
<dbReference type="SUPFAM" id="SSF56003">
    <property type="entry name" value="Molybdenum cofactor-binding domain"/>
    <property type="match status" value="1"/>
</dbReference>